<organism evidence="6 7">
    <name type="scientific">Natronobacterium gregoryi (strain ATCC 43098 / DSM 3393 / CCM 3738 / CIP 104747 / IAM 13177 / JCM 8860 / NBRC 102187 / NCIMB 2189 / SP2)</name>
    <dbReference type="NCBI Taxonomy" id="797304"/>
    <lineage>
        <taxon>Archaea</taxon>
        <taxon>Methanobacteriati</taxon>
        <taxon>Methanobacteriota</taxon>
        <taxon>Stenosarchaea group</taxon>
        <taxon>Halobacteria</taxon>
        <taxon>Halobacteriales</taxon>
        <taxon>Natrialbaceae</taxon>
        <taxon>Natronobacterium</taxon>
    </lineage>
</organism>
<evidence type="ECO:0000256" key="1">
    <source>
        <dbReference type="ARBA" id="ARBA00023002"/>
    </source>
</evidence>
<evidence type="ECO:0000259" key="4">
    <source>
        <dbReference type="Pfam" id="PF00389"/>
    </source>
</evidence>
<feature type="domain" description="D-isomer specific 2-hydroxyacid dehydrogenase NAD-binding" evidence="5">
    <location>
        <begin position="124"/>
        <end position="298"/>
    </location>
</feature>
<dbReference type="CDD" id="cd05300">
    <property type="entry name" value="2-Hacid_dh_1"/>
    <property type="match status" value="1"/>
</dbReference>
<dbReference type="PANTHER" id="PTHR43333:SF1">
    <property type="entry name" value="D-ISOMER SPECIFIC 2-HYDROXYACID DEHYDROGENASE NAD-BINDING DOMAIN-CONTAINING PROTEIN"/>
    <property type="match status" value="1"/>
</dbReference>
<dbReference type="GO" id="GO:0016616">
    <property type="term" value="F:oxidoreductase activity, acting on the CH-OH group of donors, NAD or NADP as acceptor"/>
    <property type="evidence" value="ECO:0007669"/>
    <property type="project" value="InterPro"/>
</dbReference>
<comment type="similarity">
    <text evidence="3">Belongs to the D-isomer specific 2-hydroxyacid dehydrogenase family.</text>
</comment>
<dbReference type="FunFam" id="3.40.50.720:FF:000363">
    <property type="entry name" value="D-isomer specific 2-hydroxyacid dehydrogenase"/>
    <property type="match status" value="1"/>
</dbReference>
<dbReference type="Pfam" id="PF02826">
    <property type="entry name" value="2-Hacid_dh_C"/>
    <property type="match status" value="1"/>
</dbReference>
<dbReference type="InterPro" id="IPR006140">
    <property type="entry name" value="D-isomer_DH_NAD-bd"/>
</dbReference>
<keyword evidence="1 3" id="KW-0560">Oxidoreductase</keyword>
<gene>
    <name evidence="6" type="ORF">C490_01844</name>
</gene>
<evidence type="ECO:0000259" key="5">
    <source>
        <dbReference type="Pfam" id="PF02826"/>
    </source>
</evidence>
<dbReference type="PATRIC" id="fig|797304.7.peg.371"/>
<dbReference type="Gene3D" id="3.40.50.720">
    <property type="entry name" value="NAD(P)-binding Rossmann-like Domain"/>
    <property type="match status" value="2"/>
</dbReference>
<keyword evidence="2" id="KW-0520">NAD</keyword>
<dbReference type="InterPro" id="IPR036291">
    <property type="entry name" value="NAD(P)-bd_dom_sf"/>
</dbReference>
<dbReference type="Pfam" id="PF00389">
    <property type="entry name" value="2-Hacid_dh"/>
    <property type="match status" value="1"/>
</dbReference>
<dbReference type="PANTHER" id="PTHR43333">
    <property type="entry name" value="2-HACID_DH_C DOMAIN-CONTAINING PROTEIN"/>
    <property type="match status" value="1"/>
</dbReference>
<dbReference type="AlphaFoldDB" id="L9YGA2"/>
<dbReference type="EMBL" id="AOIC01000017">
    <property type="protein sequence ID" value="ELY73145.1"/>
    <property type="molecule type" value="Genomic_DNA"/>
</dbReference>
<evidence type="ECO:0000256" key="3">
    <source>
        <dbReference type="RuleBase" id="RU003719"/>
    </source>
</evidence>
<dbReference type="Proteomes" id="UP000011613">
    <property type="component" value="Unassembled WGS sequence"/>
</dbReference>
<dbReference type="SUPFAM" id="SSF52283">
    <property type="entry name" value="Formate/glycerate dehydrogenase catalytic domain-like"/>
    <property type="match status" value="1"/>
</dbReference>
<evidence type="ECO:0000256" key="2">
    <source>
        <dbReference type="ARBA" id="ARBA00023027"/>
    </source>
</evidence>
<feature type="domain" description="D-isomer specific 2-hydroxyacid dehydrogenase catalytic" evidence="4">
    <location>
        <begin position="57"/>
        <end position="322"/>
    </location>
</feature>
<evidence type="ECO:0000313" key="7">
    <source>
        <dbReference type="Proteomes" id="UP000011613"/>
    </source>
</evidence>
<accession>L9YGA2</accession>
<proteinExistence type="inferred from homology"/>
<evidence type="ECO:0000313" key="6">
    <source>
        <dbReference type="EMBL" id="ELY73145.1"/>
    </source>
</evidence>
<protein>
    <submittedName>
        <fullName evidence="6">D-isomer specific 2-hydroxyacid dehydrogenase NAD-binding protein</fullName>
    </submittedName>
</protein>
<dbReference type="SUPFAM" id="SSF51735">
    <property type="entry name" value="NAD(P)-binding Rossmann-fold domains"/>
    <property type="match status" value="1"/>
</dbReference>
<dbReference type="GO" id="GO:0051287">
    <property type="term" value="F:NAD binding"/>
    <property type="evidence" value="ECO:0007669"/>
    <property type="project" value="InterPro"/>
</dbReference>
<sequence>MIVLFESTYMGDSHSKPDVLVLRKGTHGVPIEQYATALRNRLSDRTVSLARTPAAERELIRDAEYVTGMVLEEPLLERAENLGVFACAYAGTGHLPVDRLEQRGVAVTNASGVHGPNIGEHVLGSMLRFARRFYVGNRRQRRREWRHYQVAELQGSTVTVVGLGAIGQAVCDRLEPFGVETIGVRYTPEKGGPTDEVVGFEEGPFHEALARTDYLVLACPLTETTRGLVDRDALVTLDPEAVLVNVARGPVVDTEALVEAVRSSWIRGAALDVTDPEPLPEDNPLWNFENVRITPHNAGHTPKYYDRLADIVAENARRYGDDSDAMLENRVL</sequence>
<dbReference type="InterPro" id="IPR006139">
    <property type="entry name" value="D-isomer_2_OHA_DH_cat_dom"/>
</dbReference>
<comment type="caution">
    <text evidence="6">The sequence shown here is derived from an EMBL/GenBank/DDBJ whole genome shotgun (WGS) entry which is preliminary data.</text>
</comment>
<name>L9YGA2_NATGS</name>
<reference evidence="6 7" key="1">
    <citation type="journal article" date="2014" name="PLoS Genet.">
        <title>Phylogenetically driven sequencing of extremely halophilic archaea reveals strategies for static and dynamic osmo-response.</title>
        <authorList>
            <person name="Becker E.A."/>
            <person name="Seitzer P.M."/>
            <person name="Tritt A."/>
            <person name="Larsen D."/>
            <person name="Krusor M."/>
            <person name="Yao A.I."/>
            <person name="Wu D."/>
            <person name="Madern D."/>
            <person name="Eisen J.A."/>
            <person name="Darling A.E."/>
            <person name="Facciotti M.T."/>
        </authorList>
    </citation>
    <scope>NUCLEOTIDE SEQUENCE [LARGE SCALE GENOMIC DNA]</scope>
    <source>
        <strain evidence="6 7">SP2</strain>
    </source>
</reference>